<comment type="caution">
    <text evidence="4">The sequence shown here is derived from an EMBL/GenBank/DDBJ whole genome shotgun (WGS) entry which is preliminary data.</text>
</comment>
<dbReference type="PANTHER" id="PTHR11941">
    <property type="entry name" value="ENOYL-COA HYDRATASE-RELATED"/>
    <property type="match status" value="1"/>
</dbReference>
<feature type="compositionally biased region" description="Basic and acidic residues" evidence="3">
    <location>
        <begin position="259"/>
        <end position="274"/>
    </location>
</feature>
<dbReference type="PANTHER" id="PTHR11941:SF54">
    <property type="entry name" value="ENOYL-COA HYDRATASE, MITOCHONDRIAL"/>
    <property type="match status" value="1"/>
</dbReference>
<comment type="similarity">
    <text evidence="1 2">Belongs to the enoyl-CoA hydratase/isomerase family.</text>
</comment>
<dbReference type="Proteomes" id="UP000198263">
    <property type="component" value="Unassembled WGS sequence"/>
</dbReference>
<dbReference type="Gene3D" id="3.90.226.10">
    <property type="entry name" value="2-enoyl-CoA Hydratase, Chain A, domain 1"/>
    <property type="match status" value="1"/>
</dbReference>
<name>A0A658R382_9BURK</name>
<dbReference type="GO" id="GO:0006635">
    <property type="term" value="P:fatty acid beta-oxidation"/>
    <property type="evidence" value="ECO:0007669"/>
    <property type="project" value="TreeGrafter"/>
</dbReference>
<dbReference type="InterPro" id="IPR029045">
    <property type="entry name" value="ClpP/crotonase-like_dom_sf"/>
</dbReference>
<dbReference type="RefSeq" id="WP_052450179.1">
    <property type="nucleotide sequence ID" value="NZ_FCNV02000012.1"/>
</dbReference>
<feature type="region of interest" description="Disordered" evidence="3">
    <location>
        <begin position="255"/>
        <end position="274"/>
    </location>
</feature>
<evidence type="ECO:0000313" key="4">
    <source>
        <dbReference type="EMBL" id="SAL43741.1"/>
    </source>
</evidence>
<evidence type="ECO:0000256" key="1">
    <source>
        <dbReference type="ARBA" id="ARBA00005254"/>
    </source>
</evidence>
<reference evidence="4 5" key="1">
    <citation type="submission" date="2016-01" db="EMBL/GenBank/DDBJ databases">
        <authorList>
            <person name="Peeters C."/>
        </authorList>
    </citation>
    <scope>NUCLEOTIDE SEQUENCE [LARGE SCALE GENOMIC DNA]</scope>
    <source>
        <strain evidence="4">LMG 29315</strain>
    </source>
</reference>
<dbReference type="AlphaFoldDB" id="A0A658R382"/>
<evidence type="ECO:0000256" key="2">
    <source>
        <dbReference type="RuleBase" id="RU003707"/>
    </source>
</evidence>
<dbReference type="InterPro" id="IPR018376">
    <property type="entry name" value="Enoyl-CoA_hyd/isom_CS"/>
</dbReference>
<keyword evidence="5" id="KW-1185">Reference proteome</keyword>
<gene>
    <name evidence="4" type="ORF">AWB72_04607</name>
</gene>
<dbReference type="InterPro" id="IPR001753">
    <property type="entry name" value="Enoyl-CoA_hydra/iso"/>
</dbReference>
<proteinExistence type="inferred from homology"/>
<sequence length="274" mass="29275">MLTDTTPVLSAQHGPLRLLTLNRADKLNAFTPEMLAMLEAELDDALADEATRVIAITGSGPKAFAAGNDIERLSSLDGVAAYRDMLAGQRTMLRLHECAKPTIAMVNGYALGGGFELALACDFIVASGNASFAFPEITLNTMPGWGGTQLAVAKLGLACAKRFVMTGRRFSASECETFGFIHDIVAHEDLFDAVRSLATTLAAFDPFAAEMSKRALNRASELPLSAGLDFEAAQYAVNFSSEGARAGLRQFMARRPAKRASEDASDQRTEQVSS</sequence>
<accession>A0A658R382</accession>
<evidence type="ECO:0000313" key="5">
    <source>
        <dbReference type="Proteomes" id="UP000198263"/>
    </source>
</evidence>
<dbReference type="CDD" id="cd06558">
    <property type="entry name" value="crotonase-like"/>
    <property type="match status" value="1"/>
</dbReference>
<dbReference type="SUPFAM" id="SSF52096">
    <property type="entry name" value="ClpP/crotonase"/>
    <property type="match status" value="1"/>
</dbReference>
<evidence type="ECO:0000256" key="3">
    <source>
        <dbReference type="SAM" id="MobiDB-lite"/>
    </source>
</evidence>
<protein>
    <submittedName>
        <fullName evidence="4">Short chain enoyl-CoA hydratase</fullName>
    </submittedName>
</protein>
<dbReference type="GO" id="GO:0003824">
    <property type="term" value="F:catalytic activity"/>
    <property type="evidence" value="ECO:0007669"/>
    <property type="project" value="InterPro"/>
</dbReference>
<dbReference type="OrthoDB" id="9777711at2"/>
<organism evidence="4 5">
    <name type="scientific">Caballeronia concitans</name>
    <dbReference type="NCBI Taxonomy" id="1777133"/>
    <lineage>
        <taxon>Bacteria</taxon>
        <taxon>Pseudomonadati</taxon>
        <taxon>Pseudomonadota</taxon>
        <taxon>Betaproteobacteria</taxon>
        <taxon>Burkholderiales</taxon>
        <taxon>Burkholderiaceae</taxon>
        <taxon>Caballeronia</taxon>
    </lineage>
</organism>
<dbReference type="Pfam" id="PF00378">
    <property type="entry name" value="ECH_1"/>
    <property type="match status" value="1"/>
</dbReference>
<dbReference type="EMBL" id="FCNV02000012">
    <property type="protein sequence ID" value="SAL43741.1"/>
    <property type="molecule type" value="Genomic_DNA"/>
</dbReference>
<dbReference type="PROSITE" id="PS00166">
    <property type="entry name" value="ENOYL_COA_HYDRATASE"/>
    <property type="match status" value="1"/>
</dbReference>